<dbReference type="Proteomes" id="UP001239111">
    <property type="component" value="Chromosome 2"/>
</dbReference>
<protein>
    <submittedName>
        <fullName evidence="1">Uncharacterized protein</fullName>
    </submittedName>
</protein>
<keyword evidence="2" id="KW-1185">Reference proteome</keyword>
<reference evidence="1" key="1">
    <citation type="submission" date="2023-04" db="EMBL/GenBank/DDBJ databases">
        <title>A chromosome-level genome assembly of the parasitoid wasp Eretmocerus hayati.</title>
        <authorList>
            <person name="Zhong Y."/>
            <person name="Liu S."/>
            <person name="Liu Y."/>
        </authorList>
    </citation>
    <scope>NUCLEOTIDE SEQUENCE</scope>
    <source>
        <strain evidence="1">ZJU_SS_LIU_2023</strain>
    </source>
</reference>
<evidence type="ECO:0000313" key="2">
    <source>
        <dbReference type="Proteomes" id="UP001239111"/>
    </source>
</evidence>
<dbReference type="EMBL" id="CM056742">
    <property type="protein sequence ID" value="KAJ8675475.1"/>
    <property type="molecule type" value="Genomic_DNA"/>
</dbReference>
<comment type="caution">
    <text evidence="1">The sequence shown here is derived from an EMBL/GenBank/DDBJ whole genome shotgun (WGS) entry which is preliminary data.</text>
</comment>
<evidence type="ECO:0000313" key="1">
    <source>
        <dbReference type="EMBL" id="KAJ8675475.1"/>
    </source>
</evidence>
<organism evidence="1 2">
    <name type="scientific">Eretmocerus hayati</name>
    <dbReference type="NCBI Taxonomy" id="131215"/>
    <lineage>
        <taxon>Eukaryota</taxon>
        <taxon>Metazoa</taxon>
        <taxon>Ecdysozoa</taxon>
        <taxon>Arthropoda</taxon>
        <taxon>Hexapoda</taxon>
        <taxon>Insecta</taxon>
        <taxon>Pterygota</taxon>
        <taxon>Neoptera</taxon>
        <taxon>Endopterygota</taxon>
        <taxon>Hymenoptera</taxon>
        <taxon>Apocrita</taxon>
        <taxon>Proctotrupomorpha</taxon>
        <taxon>Chalcidoidea</taxon>
        <taxon>Aphelinidae</taxon>
        <taxon>Aphelininae</taxon>
        <taxon>Eretmocerus</taxon>
    </lineage>
</organism>
<sequence length="229" mass="26281">MLRSEILGLYKNLLRYGQSLKYTDKKYFISRVRRNFLNNSSLTDEQEIEFQFKVKRIDGPEEQESRLTMFATIFRTLPRIFLPSLESKCVSTSATQFISVKKKHLDFSKVPKVDENDLEIQYVRGSGPGGQATNKTSNCVVMKHLPSGIVVKCHQTRSQAENKKLAVEILINKLDILINGEDAIENQKKKILRKKAMEKKRRHKKRAEEKAAMKANSDVSEDSSPQNCT</sequence>
<proteinExistence type="predicted"/>
<gene>
    <name evidence="1" type="ORF">QAD02_011261</name>
</gene>
<accession>A0ACC2NW04</accession>
<name>A0ACC2NW04_9HYME</name>